<feature type="transmembrane region" description="Helical" evidence="11">
    <location>
        <begin position="462"/>
        <end position="486"/>
    </location>
</feature>
<dbReference type="InterPro" id="IPR001611">
    <property type="entry name" value="Leu-rich_rpt"/>
</dbReference>
<evidence type="ECO:0000256" key="7">
    <source>
        <dbReference type="ARBA" id="ARBA00022989"/>
    </source>
</evidence>
<dbReference type="GeneID" id="110698463"/>
<reference evidence="13" key="1">
    <citation type="journal article" date="2017" name="Nature">
        <title>The genome of Chenopodium quinoa.</title>
        <authorList>
            <person name="Jarvis D.E."/>
            <person name="Ho Y.S."/>
            <person name="Lightfoot D.J."/>
            <person name="Schmoeckel S.M."/>
            <person name="Li B."/>
            <person name="Borm T.J.A."/>
            <person name="Ohyanagi H."/>
            <person name="Mineta K."/>
            <person name="Michell C.T."/>
            <person name="Saber N."/>
            <person name="Kharbatia N.M."/>
            <person name="Rupper R.R."/>
            <person name="Sharp A.R."/>
            <person name="Dally N."/>
            <person name="Boughton B.A."/>
            <person name="Woo Y.H."/>
            <person name="Gao G."/>
            <person name="Schijlen E.G.W.M."/>
            <person name="Guo X."/>
            <person name="Momin A.A."/>
            <person name="Negrao S."/>
            <person name="Al-Babili S."/>
            <person name="Gehring C."/>
            <person name="Roessner U."/>
            <person name="Jung C."/>
            <person name="Murphy K."/>
            <person name="Arold S.T."/>
            <person name="Gojobori T."/>
            <person name="van der Linden C.G."/>
            <person name="van Loo E.N."/>
            <person name="Jellen E.N."/>
            <person name="Maughan P.J."/>
            <person name="Tester M."/>
        </authorList>
    </citation>
    <scope>NUCLEOTIDE SEQUENCE [LARGE SCALE GENOMIC DNA]</scope>
    <source>
        <strain evidence="13">cv. PI 614886</strain>
    </source>
</reference>
<dbReference type="Pfam" id="PF07714">
    <property type="entry name" value="PK_Tyr_Ser-Thr"/>
    <property type="match status" value="1"/>
</dbReference>
<dbReference type="AlphaFoldDB" id="A0A803LDR5"/>
<evidence type="ECO:0000256" key="3">
    <source>
        <dbReference type="ARBA" id="ARBA00022692"/>
    </source>
</evidence>
<evidence type="ECO:0000259" key="12">
    <source>
        <dbReference type="PROSITE" id="PS50011"/>
    </source>
</evidence>
<evidence type="ECO:0000313" key="13">
    <source>
        <dbReference type="EnsemblPlants" id="AUR62011321-RA:cds"/>
    </source>
</evidence>
<feature type="compositionally biased region" description="Basic and acidic residues" evidence="10">
    <location>
        <begin position="898"/>
        <end position="918"/>
    </location>
</feature>
<keyword evidence="5" id="KW-0547">Nucleotide-binding</keyword>
<dbReference type="PROSITE" id="PS51450">
    <property type="entry name" value="LRR"/>
    <property type="match status" value="2"/>
</dbReference>
<keyword evidence="4" id="KW-0677">Repeat</keyword>
<evidence type="ECO:0000256" key="8">
    <source>
        <dbReference type="ARBA" id="ARBA00023136"/>
    </source>
</evidence>
<dbReference type="KEGG" id="cqi:110698463"/>
<dbReference type="InterPro" id="IPR050647">
    <property type="entry name" value="Plant_LRR-RLKs"/>
</dbReference>
<evidence type="ECO:0000256" key="5">
    <source>
        <dbReference type="ARBA" id="ARBA00022741"/>
    </source>
</evidence>
<reference evidence="13" key="2">
    <citation type="submission" date="2021-03" db="UniProtKB">
        <authorList>
            <consortium name="EnsemblPlants"/>
        </authorList>
    </citation>
    <scope>IDENTIFICATION</scope>
</reference>
<keyword evidence="2" id="KW-0433">Leucine-rich repeat</keyword>
<dbReference type="GO" id="GO:0004672">
    <property type="term" value="F:protein kinase activity"/>
    <property type="evidence" value="ECO:0007669"/>
    <property type="project" value="InterPro"/>
</dbReference>
<dbReference type="FunFam" id="3.80.10.10:FF:000383">
    <property type="entry name" value="Leucine-rich repeat receptor protein kinase EMS1"/>
    <property type="match status" value="1"/>
</dbReference>
<dbReference type="RefSeq" id="XP_021731591.1">
    <property type="nucleotide sequence ID" value="XM_021875899.1"/>
</dbReference>
<evidence type="ECO:0000256" key="2">
    <source>
        <dbReference type="ARBA" id="ARBA00022614"/>
    </source>
</evidence>
<keyword evidence="8 11" id="KW-0472">Membrane</keyword>
<keyword evidence="6" id="KW-0067">ATP-binding</keyword>
<dbReference type="SUPFAM" id="SSF56112">
    <property type="entry name" value="Protein kinase-like (PK-like)"/>
    <property type="match status" value="1"/>
</dbReference>
<dbReference type="OrthoDB" id="676979at2759"/>
<dbReference type="Pfam" id="PF08263">
    <property type="entry name" value="LRRNT_2"/>
    <property type="match status" value="1"/>
</dbReference>
<evidence type="ECO:0000256" key="11">
    <source>
        <dbReference type="SAM" id="Phobius"/>
    </source>
</evidence>
<dbReference type="Gene3D" id="3.80.10.10">
    <property type="entry name" value="Ribonuclease Inhibitor"/>
    <property type="match status" value="3"/>
</dbReference>
<evidence type="ECO:0000256" key="10">
    <source>
        <dbReference type="SAM" id="MobiDB-lite"/>
    </source>
</evidence>
<evidence type="ECO:0000256" key="6">
    <source>
        <dbReference type="ARBA" id="ARBA00022840"/>
    </source>
</evidence>
<feature type="transmembrane region" description="Helical" evidence="11">
    <location>
        <begin position="9"/>
        <end position="33"/>
    </location>
</feature>
<evidence type="ECO:0000256" key="4">
    <source>
        <dbReference type="ARBA" id="ARBA00022737"/>
    </source>
</evidence>
<feature type="region of interest" description="Disordered" evidence="10">
    <location>
        <begin position="858"/>
        <end position="918"/>
    </location>
</feature>
<accession>A0A803LDR5</accession>
<organism evidence="13 14">
    <name type="scientific">Chenopodium quinoa</name>
    <name type="common">Quinoa</name>
    <dbReference type="NCBI Taxonomy" id="63459"/>
    <lineage>
        <taxon>Eukaryota</taxon>
        <taxon>Viridiplantae</taxon>
        <taxon>Streptophyta</taxon>
        <taxon>Embryophyta</taxon>
        <taxon>Tracheophyta</taxon>
        <taxon>Spermatophyta</taxon>
        <taxon>Magnoliopsida</taxon>
        <taxon>eudicotyledons</taxon>
        <taxon>Gunneridae</taxon>
        <taxon>Pentapetalae</taxon>
        <taxon>Caryophyllales</taxon>
        <taxon>Chenopodiaceae</taxon>
        <taxon>Chenopodioideae</taxon>
        <taxon>Atripliceae</taxon>
        <taxon>Chenopodium</taxon>
    </lineage>
</organism>
<dbReference type="InterPro" id="IPR013210">
    <property type="entry name" value="LRR_N_plant-typ"/>
</dbReference>
<dbReference type="FunFam" id="3.30.200.20:FF:000433">
    <property type="entry name" value="Predicted protein"/>
    <property type="match status" value="1"/>
</dbReference>
<dbReference type="SMART" id="SM00369">
    <property type="entry name" value="LRR_TYP"/>
    <property type="match status" value="7"/>
</dbReference>
<keyword evidence="9" id="KW-0325">Glycoprotein</keyword>
<evidence type="ECO:0000256" key="1">
    <source>
        <dbReference type="ARBA" id="ARBA00004370"/>
    </source>
</evidence>
<dbReference type="Gene3D" id="1.10.510.10">
    <property type="entry name" value="Transferase(Phosphotransferase) domain 1"/>
    <property type="match status" value="1"/>
</dbReference>
<dbReference type="PANTHER" id="PTHR48056">
    <property type="entry name" value="LRR RECEPTOR-LIKE SERINE/THREONINE-PROTEIN KINASE-RELATED"/>
    <property type="match status" value="1"/>
</dbReference>
<dbReference type="InterPro" id="IPR032675">
    <property type="entry name" value="LRR_dom_sf"/>
</dbReference>
<dbReference type="InterPro" id="IPR001245">
    <property type="entry name" value="Ser-Thr/Tyr_kinase_cat_dom"/>
</dbReference>
<dbReference type="Proteomes" id="UP000596660">
    <property type="component" value="Unplaced"/>
</dbReference>
<dbReference type="FunFam" id="1.10.510.10:FF:000448">
    <property type="entry name" value="Putative LRR receptor-like serine/threonine-protein kinase"/>
    <property type="match status" value="1"/>
</dbReference>
<keyword evidence="14" id="KW-1185">Reference proteome</keyword>
<dbReference type="GO" id="GO:0005524">
    <property type="term" value="F:ATP binding"/>
    <property type="evidence" value="ECO:0007669"/>
    <property type="project" value="UniProtKB-KW"/>
</dbReference>
<protein>
    <recommendedName>
        <fullName evidence="12">Protein kinase domain-containing protein</fullName>
    </recommendedName>
</protein>
<dbReference type="InterPro" id="IPR000719">
    <property type="entry name" value="Prot_kinase_dom"/>
</dbReference>
<dbReference type="EnsemblPlants" id="AUR62011321-RA">
    <property type="protein sequence ID" value="AUR62011321-RA:cds"/>
    <property type="gene ID" value="AUR62011321"/>
</dbReference>
<dbReference type="Pfam" id="PF13855">
    <property type="entry name" value="LRR_8"/>
    <property type="match status" value="2"/>
</dbReference>
<dbReference type="GO" id="GO:0016020">
    <property type="term" value="C:membrane"/>
    <property type="evidence" value="ECO:0007669"/>
    <property type="project" value="UniProtKB-SubCell"/>
</dbReference>
<gene>
    <name evidence="13" type="primary">LOC110698463</name>
</gene>
<feature type="domain" description="Protein kinase" evidence="12">
    <location>
        <begin position="538"/>
        <end position="822"/>
    </location>
</feature>
<sequence length="918" mass="100744">MGGFRKPNLLIFIELVLLWCWLLRFGSTLVLVVGQQQQQQQQRVTVPSERVALIQLRSSLGLRARDWPIKPDPCTSWKGIECSSNGSVIGINISGFRRTRIGGLNPQFDVDALGNLTNLVSFNASLFELPGRIPEWFGFRLDSLQVLDLHSCSINGSIPLSLGRLSRLTTLDLSSNDLSGVVPSTLGQLVNLNILDLSHNSLNGSIPDSFSSLRNLSFLDMSSNSLSRPIPRGIGVLQNLRTLNLSNNSLMSVIPPQLGDLRGLVDLDLSFNSLVNSLPLEFRGMRRLRTMVLGNNKLSGSLPDDLFPVLTRLEIVDLSHNNFTGVVPDALWSISALRLVDISGNTFTGILPNITLSRNATAAVLNLSNNEFYGGLNLVLQTFSSIDISGNYFEGKLPEYVNDGASVRANCLQHATGQRTKEECSSFYASKDLVFDNFGLPSSDVTPGAGQVPKKKSHKRTIILAAVLGGIGLLLLLLLLLILFICSRRRHGTRQRGNGVGPIPPTGAVPPSPGVAINFSSLGDSFTYQQLVDATSNFSDLNLIKNGHSGDLYRGLLEGGISVVVKKINLNSVKRESYLVELDFFSKITHPRLVPLLGYCLDQENEKYLVYKYMPNADLSSSLFRKVNTDDTLQSLDWITRLKIAIGVAEGLCYLHHECTPPFVHRDIQASSILLDDKFEVRLGSLNDVCIQEGDSQPGVITRLLRLPQTSEQGPSGSQTSTCAYDVYCFGKVLLELVTGKLGISSSNDTSMKEWMDQTLPCINMYDKELVTKIVDPSLIYDEDLLEEVWAMAIVARSCLNPKSSRRPLMRYILRALENPLKVVREENVGSGRLRTTSSRGSWNASVFGSWRQSLDVGAAPPAPRVEGTGSLKRSGTSGSQGSGQVGGNDNSSSQRRQSREIFQEPVDVHDIERPETR</sequence>
<comment type="subcellular location">
    <subcellularLocation>
        <location evidence="1">Membrane</location>
    </subcellularLocation>
</comment>
<dbReference type="Gene3D" id="3.30.200.20">
    <property type="entry name" value="Phosphorylase Kinase, domain 1"/>
    <property type="match status" value="1"/>
</dbReference>
<dbReference type="GO" id="GO:0033612">
    <property type="term" value="F:receptor serine/threonine kinase binding"/>
    <property type="evidence" value="ECO:0007669"/>
    <property type="project" value="TreeGrafter"/>
</dbReference>
<name>A0A803LDR5_CHEQI</name>
<keyword evidence="7 11" id="KW-1133">Transmembrane helix</keyword>
<dbReference type="SMR" id="A0A803LDR5"/>
<evidence type="ECO:0000256" key="9">
    <source>
        <dbReference type="ARBA" id="ARBA00023180"/>
    </source>
</evidence>
<evidence type="ECO:0000313" key="14">
    <source>
        <dbReference type="Proteomes" id="UP000596660"/>
    </source>
</evidence>
<dbReference type="Gramene" id="AUR62011321-RA">
    <property type="protein sequence ID" value="AUR62011321-RA:cds"/>
    <property type="gene ID" value="AUR62011321"/>
</dbReference>
<dbReference type="Pfam" id="PF00560">
    <property type="entry name" value="LRR_1"/>
    <property type="match status" value="2"/>
</dbReference>
<dbReference type="InterPro" id="IPR011009">
    <property type="entry name" value="Kinase-like_dom_sf"/>
</dbReference>
<proteinExistence type="predicted"/>
<dbReference type="PRINTS" id="PR00019">
    <property type="entry name" value="LEURICHRPT"/>
</dbReference>
<keyword evidence="3 11" id="KW-0812">Transmembrane</keyword>
<dbReference type="FunFam" id="3.80.10.10:FF:000561">
    <property type="entry name" value="Probable LRR receptor-like serine/threonine-protein kinase At2g16250"/>
    <property type="match status" value="1"/>
</dbReference>
<dbReference type="InterPro" id="IPR003591">
    <property type="entry name" value="Leu-rich_rpt_typical-subtyp"/>
</dbReference>
<dbReference type="SUPFAM" id="SSF52058">
    <property type="entry name" value="L domain-like"/>
    <property type="match status" value="1"/>
</dbReference>
<dbReference type="PROSITE" id="PS50011">
    <property type="entry name" value="PROTEIN_KINASE_DOM"/>
    <property type="match status" value="1"/>
</dbReference>
<dbReference type="PANTHER" id="PTHR48056:SF81">
    <property type="entry name" value="RECEPTOR PROTEIN-TYROSINE KINASE CEPR1"/>
    <property type="match status" value="1"/>
</dbReference>